<dbReference type="GO" id="GO:0004315">
    <property type="term" value="F:3-oxoacyl-[acyl-carrier-protein] synthase activity"/>
    <property type="evidence" value="ECO:0007669"/>
    <property type="project" value="InterPro"/>
</dbReference>
<dbReference type="Pfam" id="PF00109">
    <property type="entry name" value="ketoacyl-synt"/>
    <property type="match status" value="1"/>
</dbReference>
<keyword evidence="2 3" id="KW-0808">Transferase</keyword>
<accession>A0A098QZ34</accession>
<dbReference type="GO" id="GO:0006633">
    <property type="term" value="P:fatty acid biosynthetic process"/>
    <property type="evidence" value="ECO:0007669"/>
    <property type="project" value="InterPro"/>
</dbReference>
<dbReference type="Pfam" id="PF02801">
    <property type="entry name" value="Ketoacyl-synt_C"/>
    <property type="match status" value="1"/>
</dbReference>
<proteinExistence type="inferred from homology"/>
<dbReference type="Gene3D" id="3.40.47.10">
    <property type="match status" value="2"/>
</dbReference>
<dbReference type="OrthoDB" id="9805460at2"/>
<evidence type="ECO:0000256" key="3">
    <source>
        <dbReference type="RuleBase" id="RU003694"/>
    </source>
</evidence>
<evidence type="ECO:0000256" key="1">
    <source>
        <dbReference type="ARBA" id="ARBA00008467"/>
    </source>
</evidence>
<dbReference type="GO" id="GO:0005829">
    <property type="term" value="C:cytosol"/>
    <property type="evidence" value="ECO:0007669"/>
    <property type="project" value="TreeGrafter"/>
</dbReference>
<evidence type="ECO:0000313" key="6">
    <source>
        <dbReference type="Proteomes" id="UP000029692"/>
    </source>
</evidence>
<name>A0A098QZ34_9SPIO</name>
<dbReference type="SUPFAM" id="SSF53901">
    <property type="entry name" value="Thiolase-like"/>
    <property type="match status" value="2"/>
</dbReference>
<dbReference type="InterPro" id="IPR000794">
    <property type="entry name" value="Beta-ketoacyl_synthase"/>
</dbReference>
<dbReference type="Proteomes" id="UP000029692">
    <property type="component" value="Unassembled WGS sequence"/>
</dbReference>
<dbReference type="InterPro" id="IPR016039">
    <property type="entry name" value="Thiolase-like"/>
</dbReference>
<evidence type="ECO:0000256" key="2">
    <source>
        <dbReference type="ARBA" id="ARBA00022679"/>
    </source>
</evidence>
<protein>
    <submittedName>
        <fullName evidence="5">Beta-ketoacyl-ACP synthase</fullName>
    </submittedName>
</protein>
<dbReference type="SMART" id="SM00825">
    <property type="entry name" value="PKS_KS"/>
    <property type="match status" value="1"/>
</dbReference>
<gene>
    <name evidence="5" type="ORF">DC28_06520</name>
</gene>
<reference evidence="5 6" key="1">
    <citation type="submission" date="2014-05" db="EMBL/GenBank/DDBJ databases">
        <title>De novo Genome Sequence of Spirocheata sp.</title>
        <authorList>
            <person name="Shivani Y."/>
            <person name="Subhash Y."/>
            <person name="Tushar L."/>
            <person name="Sasikala C."/>
            <person name="Ramana C.V."/>
        </authorList>
    </citation>
    <scope>NUCLEOTIDE SEQUENCE [LARGE SCALE GENOMIC DNA]</scope>
    <source>
        <strain evidence="5 6">JC230</strain>
    </source>
</reference>
<dbReference type="STRING" id="1480694.DC28_06520"/>
<dbReference type="EMBL" id="JNUP01000049">
    <property type="protein sequence ID" value="KGE72698.1"/>
    <property type="molecule type" value="Genomic_DNA"/>
</dbReference>
<feature type="domain" description="Ketosynthase family 3 (KS3)" evidence="4">
    <location>
        <begin position="2"/>
        <end position="423"/>
    </location>
</feature>
<evidence type="ECO:0000259" key="4">
    <source>
        <dbReference type="PROSITE" id="PS52004"/>
    </source>
</evidence>
<dbReference type="RefSeq" id="WP_037546965.1">
    <property type="nucleotide sequence ID" value="NZ_JNUP01000049.1"/>
</dbReference>
<dbReference type="PROSITE" id="PS00606">
    <property type="entry name" value="KS3_1"/>
    <property type="match status" value="1"/>
</dbReference>
<keyword evidence="6" id="KW-1185">Reference proteome</keyword>
<comment type="similarity">
    <text evidence="1 3">Belongs to the thiolase-like superfamily. Beta-ketoacyl-ACP synthases family.</text>
</comment>
<organism evidence="5 6">
    <name type="scientific">Spirochaeta lutea</name>
    <dbReference type="NCBI Taxonomy" id="1480694"/>
    <lineage>
        <taxon>Bacteria</taxon>
        <taxon>Pseudomonadati</taxon>
        <taxon>Spirochaetota</taxon>
        <taxon>Spirochaetia</taxon>
        <taxon>Spirochaetales</taxon>
        <taxon>Spirochaetaceae</taxon>
        <taxon>Spirochaeta</taxon>
    </lineage>
</organism>
<dbReference type="eggNOG" id="COG0304">
    <property type="taxonomic scope" value="Bacteria"/>
</dbReference>
<dbReference type="PANTHER" id="PTHR11712:SF336">
    <property type="entry name" value="3-OXOACYL-[ACYL-CARRIER-PROTEIN] SYNTHASE, MITOCHONDRIAL"/>
    <property type="match status" value="1"/>
</dbReference>
<evidence type="ECO:0000313" key="5">
    <source>
        <dbReference type="EMBL" id="KGE72698.1"/>
    </source>
</evidence>
<dbReference type="InterPro" id="IPR018201">
    <property type="entry name" value="Ketoacyl_synth_AS"/>
</dbReference>
<dbReference type="InterPro" id="IPR014030">
    <property type="entry name" value="Ketoacyl_synth_N"/>
</dbReference>
<dbReference type="InterPro" id="IPR014031">
    <property type="entry name" value="Ketoacyl_synth_C"/>
</dbReference>
<sequence length="427" mass="46534">MERRVVITGMGTINPLGDTLQGYYDNLIAGKSGVKRWESLDLSPCENKIGGDLGDYDFTAGLERFKDALGPQYKAVKRLFRNATFTSKMSVLTALDAWKDAGLLHAEIDPFQTMTVVAGHNLNSNYIYKMGLQYQEEPEFIDPLASVEAIDNNVPALVTEVLGIHGPAYTIGGACASGNLALRDAFRDIKLGEVERAVVCGAAFDVSAADIMASSIINSVVVKKEFQEKPETGSRPFDTQRDGFVYSHGSATLIVESLESAKARGARIYAEVLGVKASANANHLPMPGADYMSWVMKELLRTTGTKPEDVDYANCHATGTPAGDMQEIMAIKNTFGEHAYKLKLNAPKSMLGHTCWASPLVETIGGILQMQHGKLHPTINIDNLDPEIDLDVCPNEPVDFQARIMLKNSFGFGGLNCCSLIKMWEED</sequence>
<dbReference type="AlphaFoldDB" id="A0A098QZ34"/>
<dbReference type="PROSITE" id="PS52004">
    <property type="entry name" value="KS3_2"/>
    <property type="match status" value="1"/>
</dbReference>
<comment type="caution">
    <text evidence="5">The sequence shown here is derived from an EMBL/GenBank/DDBJ whole genome shotgun (WGS) entry which is preliminary data.</text>
</comment>
<dbReference type="InterPro" id="IPR020841">
    <property type="entry name" value="PKS_Beta-ketoAc_synthase_dom"/>
</dbReference>
<dbReference type="PANTHER" id="PTHR11712">
    <property type="entry name" value="POLYKETIDE SYNTHASE-RELATED"/>
    <property type="match status" value="1"/>
</dbReference>
<dbReference type="CDD" id="cd00834">
    <property type="entry name" value="KAS_I_II"/>
    <property type="match status" value="1"/>
</dbReference>